<dbReference type="EMBL" id="MT144605">
    <property type="protein sequence ID" value="QJH94755.1"/>
    <property type="molecule type" value="Genomic_DNA"/>
</dbReference>
<organism evidence="1">
    <name type="scientific">viral metagenome</name>
    <dbReference type="NCBI Taxonomy" id="1070528"/>
    <lineage>
        <taxon>unclassified sequences</taxon>
        <taxon>metagenomes</taxon>
        <taxon>organismal metagenomes</taxon>
    </lineage>
</organism>
<name>A0A6M3XDP7_9ZZZZ</name>
<protein>
    <submittedName>
        <fullName evidence="1">Uncharacterized protein</fullName>
    </submittedName>
</protein>
<dbReference type="AlphaFoldDB" id="A0A6M3XDP7"/>
<sequence>MGSLLREEVTEGDMRKLIAIVMIIGFVYFSNIGQVNCADGDPALMGKENIGLLMNKGSAAMTSFAGTISSSGTTVTFSSAADAILAGYSATSPVLGTTLVVASTPSQTRYITAWSDATNCTVSTAPSPAWSGDTITSTQLPIVEWKKSDGTIGGIVNAAGNVGIGTASPGTDVDITKSGQVDFTLKSTDNEAYLIMDSPVNNTANIYFKSVGVNKWNIGKDGITGDLRIGRNGGSYIQVLGASGLVGINTTTPAGKLHTVLTATAPALFGGDTVQTLTDVTTAAGAATLTDAGATHADFTTACAVGDIVVLTSATSPDEGVYVITIVTENVITLDRNLANTVPTADGYVVEDAIVIETDSGSGKPRIVLPLQNDAVTPTLAFGDGKYGIYSGVNNELYVAVNGAVKLLINSVGIRAGSGATSPGLLNETPSATNPVIVPSTQNLTVGIGSAAWDQLSSIVGSIEAQRWIETDSKAYSAIGGTGVADYTACTFPTANKDYVNKTGIGTALTGKLGSLVMVTGGTGISAGLKAFRAIAIIGADSIQVDRAIHAEVGDIVDGTVTVMKDVVLIGPTDGTLGNRIMGYSAQDKPLQIGGDTLAATGHSLGAEDVLVGGNITEFNGITHFDNTAWFWSTSGVNIVNTYLAFYYGAGKSTLLKSAPDDGLLVALNDVEGGDNNHFIITTTSNNIKDHDHEDLSTNPTVFIHSALDPDTSNNQWGSFAHDQSNFVLSTGLNTGVGTGATTINNGILIAPQTLTADAAGQYGMKVTRTLNDGTASGSGTFNLIEGDITATAAGGWGTVNLMDLKYDTVSKFSVSSIGSLIITGIATIGSYLYAAGGVNSNAAFSTQSIVTMLIMQHGFSNTDNAVEMVYGTHTQGTGESFNGVAIIPTYNQTSTASATDLLINRTETAVGTGAQLLIDAQVGSASKFSVSNTGSLNTAPATITAGSGSGITVNSTGNVNSQVYKVTTTYAAYTDSDTTKGIVIATLPAKTKILAVYTDTTTPYTGGSTNAATMVVGITAESAAEIIASHDVFAGAVTAGLADADMGTSMTRAAAIQGGYLPSWSGTTAIYATLVIATDILSNLTAGSTTFYIETERY</sequence>
<proteinExistence type="predicted"/>
<evidence type="ECO:0000313" key="1">
    <source>
        <dbReference type="EMBL" id="QJH94755.1"/>
    </source>
</evidence>
<accession>A0A6M3XDP7</accession>
<gene>
    <name evidence="1" type="ORF">TM448B00295_0031</name>
</gene>
<reference evidence="1" key="1">
    <citation type="submission" date="2020-03" db="EMBL/GenBank/DDBJ databases">
        <title>The deep terrestrial virosphere.</title>
        <authorList>
            <person name="Holmfeldt K."/>
            <person name="Nilsson E."/>
            <person name="Simone D."/>
            <person name="Lopez-Fernandez M."/>
            <person name="Wu X."/>
            <person name="de Brujin I."/>
            <person name="Lundin D."/>
            <person name="Andersson A."/>
            <person name="Bertilsson S."/>
            <person name="Dopson M."/>
        </authorList>
    </citation>
    <scope>NUCLEOTIDE SEQUENCE</scope>
    <source>
        <strain evidence="1">TM448B00295</strain>
    </source>
</reference>